<gene>
    <name evidence="2" type="ORF">LPJ61_000211</name>
</gene>
<dbReference type="Proteomes" id="UP001143981">
    <property type="component" value="Unassembled WGS sequence"/>
</dbReference>
<dbReference type="EMBL" id="JANBOI010000004">
    <property type="protein sequence ID" value="KAJ1736068.1"/>
    <property type="molecule type" value="Genomic_DNA"/>
</dbReference>
<evidence type="ECO:0000313" key="2">
    <source>
        <dbReference type="EMBL" id="KAJ1736068.1"/>
    </source>
</evidence>
<protein>
    <submittedName>
        <fullName evidence="2">Uncharacterized protein</fullName>
    </submittedName>
</protein>
<keyword evidence="3" id="KW-1185">Reference proteome</keyword>
<feature type="compositionally biased region" description="Low complexity" evidence="1">
    <location>
        <begin position="11"/>
        <end position="21"/>
    </location>
</feature>
<proteinExistence type="predicted"/>
<organism evidence="2 3">
    <name type="scientific">Coemansia biformis</name>
    <dbReference type="NCBI Taxonomy" id="1286918"/>
    <lineage>
        <taxon>Eukaryota</taxon>
        <taxon>Fungi</taxon>
        <taxon>Fungi incertae sedis</taxon>
        <taxon>Zoopagomycota</taxon>
        <taxon>Kickxellomycotina</taxon>
        <taxon>Kickxellomycetes</taxon>
        <taxon>Kickxellales</taxon>
        <taxon>Kickxellaceae</taxon>
        <taxon>Coemansia</taxon>
    </lineage>
</organism>
<sequence>MAGEKRMVGRAASADALPPDPAASATHTTFLHLRLEPFISSSLIEILDVLVHSGTFAASVPSTPPPRYEPPPPSYSPQAIHRALAMVSDDQETPAVSIYAESDDDSISILTIDSRVYSSSGIDHRDTAGSGTSSNTSLCTFSGGGSSSSLYAFGIGSGSWAPMLQSELTLNVIVYEFLTHRRALSRSPSRDSAMTTTGLS</sequence>
<dbReference type="OrthoDB" id="5583871at2759"/>
<evidence type="ECO:0000256" key="1">
    <source>
        <dbReference type="SAM" id="MobiDB-lite"/>
    </source>
</evidence>
<name>A0A9W7YHI9_9FUNG</name>
<comment type="caution">
    <text evidence="2">The sequence shown here is derived from an EMBL/GenBank/DDBJ whole genome shotgun (WGS) entry which is preliminary data.</text>
</comment>
<accession>A0A9W7YHI9</accession>
<feature type="region of interest" description="Disordered" evidence="1">
    <location>
        <begin position="1"/>
        <end position="21"/>
    </location>
</feature>
<reference evidence="2" key="1">
    <citation type="submission" date="2022-07" db="EMBL/GenBank/DDBJ databases">
        <title>Phylogenomic reconstructions and comparative analyses of Kickxellomycotina fungi.</title>
        <authorList>
            <person name="Reynolds N.K."/>
            <person name="Stajich J.E."/>
            <person name="Barry K."/>
            <person name="Grigoriev I.V."/>
            <person name="Crous P."/>
            <person name="Smith M.E."/>
        </authorList>
    </citation>
    <scope>NUCLEOTIDE SEQUENCE</scope>
    <source>
        <strain evidence="2">BCRC 34381</strain>
    </source>
</reference>
<evidence type="ECO:0000313" key="3">
    <source>
        <dbReference type="Proteomes" id="UP001143981"/>
    </source>
</evidence>
<dbReference type="AlphaFoldDB" id="A0A9W7YHI9"/>